<name>A0A4Z0WET1_9GAMM</name>
<dbReference type="Pfam" id="PF12680">
    <property type="entry name" value="SnoaL_2"/>
    <property type="match status" value="1"/>
</dbReference>
<comment type="caution">
    <text evidence="2">The sequence shown here is derived from an EMBL/GenBank/DDBJ whole genome shotgun (WGS) entry which is preliminary data.</text>
</comment>
<dbReference type="OrthoDB" id="1115105at2"/>
<dbReference type="Proteomes" id="UP000297475">
    <property type="component" value="Unassembled WGS sequence"/>
</dbReference>
<evidence type="ECO:0000259" key="1">
    <source>
        <dbReference type="Pfam" id="PF12680"/>
    </source>
</evidence>
<organism evidence="2 3">
    <name type="scientific">Natronospirillum operosum</name>
    <dbReference type="NCBI Taxonomy" id="2759953"/>
    <lineage>
        <taxon>Bacteria</taxon>
        <taxon>Pseudomonadati</taxon>
        <taxon>Pseudomonadota</taxon>
        <taxon>Gammaproteobacteria</taxon>
        <taxon>Oceanospirillales</taxon>
        <taxon>Natronospirillaceae</taxon>
        <taxon>Natronospirillum</taxon>
    </lineage>
</organism>
<sequence>MIEHIQKTYQAINRDSLDDGILRRLYTEDAEFIDPFHHIRGRPALETYFAHLYRNVKSIDFHYGHSVEQDEHIMMEWTMTVRHPRLRGGEPVTVDGCTCFEIRDGQVARHRDYFDGGQMLYENLPLIGRIINAIKKRMGQ</sequence>
<dbReference type="AlphaFoldDB" id="A0A4Z0WET1"/>
<dbReference type="RefSeq" id="WP_135481289.1">
    <property type="nucleotide sequence ID" value="NZ_SRMF01000001.1"/>
</dbReference>
<dbReference type="InterPro" id="IPR037401">
    <property type="entry name" value="SnoaL-like"/>
</dbReference>
<dbReference type="InterPro" id="IPR032710">
    <property type="entry name" value="NTF2-like_dom_sf"/>
</dbReference>
<reference evidence="2 3" key="1">
    <citation type="submission" date="2019-04" db="EMBL/GenBank/DDBJ databases">
        <title>Natronospirillum operosus gen. nov., sp. nov., a haloalkaliphilic satellite isolated from decaying biomass of laboratory culture of cyanobacterium Geitlerinema sp. and proposal of Natronospirillaceae fam. nov. and Saccharospirillaceae fam. nov.</title>
        <authorList>
            <person name="Kevbrin V."/>
            <person name="Boltyanskaya Y."/>
            <person name="Koziaeva V."/>
            <person name="Grouzdev D.S."/>
            <person name="Park M."/>
            <person name="Cho J."/>
        </authorList>
    </citation>
    <scope>NUCLEOTIDE SEQUENCE [LARGE SCALE GENOMIC DNA]</scope>
    <source>
        <strain evidence="2 3">G-116</strain>
    </source>
</reference>
<proteinExistence type="predicted"/>
<evidence type="ECO:0000313" key="3">
    <source>
        <dbReference type="Proteomes" id="UP000297475"/>
    </source>
</evidence>
<dbReference type="EMBL" id="SRMF01000001">
    <property type="protein sequence ID" value="TGG95540.1"/>
    <property type="molecule type" value="Genomic_DNA"/>
</dbReference>
<keyword evidence="3" id="KW-1185">Reference proteome</keyword>
<protein>
    <submittedName>
        <fullName evidence="2">Nuclear transport factor 2 family protein</fullName>
    </submittedName>
</protein>
<evidence type="ECO:0000313" key="2">
    <source>
        <dbReference type="EMBL" id="TGG95540.1"/>
    </source>
</evidence>
<accession>A0A4Z0WET1</accession>
<dbReference type="SUPFAM" id="SSF54427">
    <property type="entry name" value="NTF2-like"/>
    <property type="match status" value="1"/>
</dbReference>
<feature type="domain" description="SnoaL-like" evidence="1">
    <location>
        <begin position="6"/>
        <end position="110"/>
    </location>
</feature>
<dbReference type="Gene3D" id="3.10.450.50">
    <property type="match status" value="1"/>
</dbReference>
<gene>
    <name evidence="2" type="ORF">E4656_03740</name>
</gene>